<evidence type="ECO:0000256" key="1">
    <source>
        <dbReference type="ARBA" id="ARBA00022723"/>
    </source>
</evidence>
<organism evidence="7 8">
    <name type="scientific">Plakobranchus ocellatus</name>
    <dbReference type="NCBI Taxonomy" id="259542"/>
    <lineage>
        <taxon>Eukaryota</taxon>
        <taxon>Metazoa</taxon>
        <taxon>Spiralia</taxon>
        <taxon>Lophotrochozoa</taxon>
        <taxon>Mollusca</taxon>
        <taxon>Gastropoda</taxon>
        <taxon>Heterobranchia</taxon>
        <taxon>Euthyneura</taxon>
        <taxon>Panpulmonata</taxon>
        <taxon>Sacoglossa</taxon>
        <taxon>Placobranchoidea</taxon>
        <taxon>Plakobranchidae</taxon>
        <taxon>Plakobranchus</taxon>
    </lineage>
</organism>
<evidence type="ECO:0000256" key="2">
    <source>
        <dbReference type="ARBA" id="ARBA00022771"/>
    </source>
</evidence>
<gene>
    <name evidence="7" type="ORF">PoB_000644400</name>
</gene>
<keyword evidence="3" id="KW-0862">Zinc</keyword>
<name>A0AAV3YCG6_9GAST</name>
<dbReference type="Pfam" id="PF13639">
    <property type="entry name" value="zf-RING_2"/>
    <property type="match status" value="1"/>
</dbReference>
<feature type="domain" description="RING-type" evidence="6">
    <location>
        <begin position="221"/>
        <end position="262"/>
    </location>
</feature>
<dbReference type="PROSITE" id="PS50089">
    <property type="entry name" value="ZF_RING_2"/>
    <property type="match status" value="1"/>
</dbReference>
<dbReference type="EMBL" id="BLXT01000747">
    <property type="protein sequence ID" value="GFN79938.1"/>
    <property type="molecule type" value="Genomic_DNA"/>
</dbReference>
<dbReference type="SMART" id="SM00184">
    <property type="entry name" value="RING"/>
    <property type="match status" value="1"/>
</dbReference>
<accession>A0AAV3YCG6</accession>
<feature type="compositionally biased region" description="Polar residues" evidence="5">
    <location>
        <begin position="1"/>
        <end position="13"/>
    </location>
</feature>
<dbReference type="InterPro" id="IPR013083">
    <property type="entry name" value="Znf_RING/FYVE/PHD"/>
</dbReference>
<dbReference type="FunFam" id="3.30.40.10:FF:000024">
    <property type="entry name" value="RING finger protein 44 isoform X1"/>
    <property type="match status" value="1"/>
</dbReference>
<evidence type="ECO:0000256" key="4">
    <source>
        <dbReference type="PROSITE-ProRule" id="PRU00175"/>
    </source>
</evidence>
<dbReference type="Proteomes" id="UP000735302">
    <property type="component" value="Unassembled WGS sequence"/>
</dbReference>
<dbReference type="GO" id="GO:0016567">
    <property type="term" value="P:protein ubiquitination"/>
    <property type="evidence" value="ECO:0007669"/>
    <property type="project" value="TreeGrafter"/>
</dbReference>
<keyword evidence="8" id="KW-1185">Reference proteome</keyword>
<evidence type="ECO:0000256" key="5">
    <source>
        <dbReference type="SAM" id="MobiDB-lite"/>
    </source>
</evidence>
<reference evidence="7 8" key="1">
    <citation type="journal article" date="2021" name="Elife">
        <title>Chloroplast acquisition without the gene transfer in kleptoplastic sea slugs, Plakobranchus ocellatus.</title>
        <authorList>
            <person name="Maeda T."/>
            <person name="Takahashi S."/>
            <person name="Yoshida T."/>
            <person name="Shimamura S."/>
            <person name="Takaki Y."/>
            <person name="Nagai Y."/>
            <person name="Toyoda A."/>
            <person name="Suzuki Y."/>
            <person name="Arimoto A."/>
            <person name="Ishii H."/>
            <person name="Satoh N."/>
            <person name="Nishiyama T."/>
            <person name="Hasebe M."/>
            <person name="Maruyama T."/>
            <person name="Minagawa J."/>
            <person name="Obokata J."/>
            <person name="Shigenobu S."/>
        </authorList>
    </citation>
    <scope>NUCLEOTIDE SEQUENCE [LARGE SCALE GENOMIC DNA]</scope>
</reference>
<feature type="region of interest" description="Disordered" evidence="5">
    <location>
        <begin position="1"/>
        <end position="37"/>
    </location>
</feature>
<dbReference type="InterPro" id="IPR001841">
    <property type="entry name" value="Znf_RING"/>
</dbReference>
<evidence type="ECO:0000313" key="7">
    <source>
        <dbReference type="EMBL" id="GFN79938.1"/>
    </source>
</evidence>
<dbReference type="PANTHER" id="PTHR46171">
    <property type="entry name" value="GH10160P"/>
    <property type="match status" value="1"/>
</dbReference>
<dbReference type="PANTHER" id="PTHR46171:SF3">
    <property type="entry name" value="GH10160P"/>
    <property type="match status" value="1"/>
</dbReference>
<dbReference type="GO" id="GO:0061630">
    <property type="term" value="F:ubiquitin protein ligase activity"/>
    <property type="evidence" value="ECO:0007669"/>
    <property type="project" value="TreeGrafter"/>
</dbReference>
<keyword evidence="1" id="KW-0479">Metal-binding</keyword>
<sequence length="272" mass="30840">MAAQSQDCSSSTPDHSEERQDVQSQHPLSPATSDSGSVPLMNYTCVSLDSIDSFGGDSDPRQRHHRPRPTVRLQLCNNPHCILRHTPPHCQLETHTEANWVQTVHFPADTHPISLPGSTYVYRWKTVDPAQLLAQNQSLPLSDQFQLPEAIPTHHRDSAIHISVGPYFISDVDHSDNESDMLIWVPFASSTGLSAAQMHTQLPTRRFNRDTERPESEHTSCVVCMCEFEDRQLLRSLPCFHQFHVECVDEWLETNRTCPVCRHDVTETSRGQ</sequence>
<dbReference type="CDD" id="cd16472">
    <property type="entry name" value="RING-H2_RNF38-like"/>
    <property type="match status" value="1"/>
</dbReference>
<dbReference type="GO" id="GO:0008270">
    <property type="term" value="F:zinc ion binding"/>
    <property type="evidence" value="ECO:0007669"/>
    <property type="project" value="UniProtKB-KW"/>
</dbReference>
<proteinExistence type="predicted"/>
<evidence type="ECO:0000256" key="3">
    <source>
        <dbReference type="ARBA" id="ARBA00022833"/>
    </source>
</evidence>
<feature type="compositionally biased region" description="Polar residues" evidence="5">
    <location>
        <begin position="22"/>
        <end position="36"/>
    </location>
</feature>
<dbReference type="AlphaFoldDB" id="A0AAV3YCG6"/>
<evidence type="ECO:0000313" key="8">
    <source>
        <dbReference type="Proteomes" id="UP000735302"/>
    </source>
</evidence>
<dbReference type="Gene3D" id="3.30.40.10">
    <property type="entry name" value="Zinc/RING finger domain, C3HC4 (zinc finger)"/>
    <property type="match status" value="1"/>
</dbReference>
<keyword evidence="2 4" id="KW-0863">Zinc-finger</keyword>
<dbReference type="SUPFAM" id="SSF57850">
    <property type="entry name" value="RING/U-box"/>
    <property type="match status" value="1"/>
</dbReference>
<comment type="caution">
    <text evidence="7">The sequence shown here is derived from an EMBL/GenBank/DDBJ whole genome shotgun (WGS) entry which is preliminary data.</text>
</comment>
<evidence type="ECO:0000259" key="6">
    <source>
        <dbReference type="PROSITE" id="PS50089"/>
    </source>
</evidence>
<protein>
    <submittedName>
        <fullName evidence="7">RING finger protein 38</fullName>
    </submittedName>
</protein>